<dbReference type="Pfam" id="PF02458">
    <property type="entry name" value="Transferase"/>
    <property type="match status" value="1"/>
</dbReference>
<dbReference type="InterPro" id="IPR023213">
    <property type="entry name" value="CAT-like_dom_sf"/>
</dbReference>
<gene>
    <name evidence="2" type="ORF">C2845_PM18G07630</name>
</gene>
<evidence type="ECO:0000313" key="3">
    <source>
        <dbReference type="Proteomes" id="UP000275267"/>
    </source>
</evidence>
<dbReference type="Gene3D" id="3.30.559.10">
    <property type="entry name" value="Chloramphenicol acetyltransferase-like domain"/>
    <property type="match status" value="1"/>
</dbReference>
<dbReference type="GO" id="GO:0016747">
    <property type="term" value="F:acyltransferase activity, transferring groups other than amino-acyl groups"/>
    <property type="evidence" value="ECO:0007669"/>
    <property type="project" value="UniProtKB-ARBA"/>
</dbReference>
<name>A0A3L6PKR1_PANMI</name>
<comment type="caution">
    <text evidence="2">The sequence shown here is derived from an EMBL/GenBank/DDBJ whole genome shotgun (WGS) entry which is preliminary data.</text>
</comment>
<dbReference type="InterPro" id="IPR050898">
    <property type="entry name" value="Plant_acyltransferase"/>
</dbReference>
<reference evidence="3" key="1">
    <citation type="journal article" date="2019" name="Nat. Commun.">
        <title>The genome of broomcorn millet.</title>
        <authorList>
            <person name="Zou C."/>
            <person name="Miki D."/>
            <person name="Li D."/>
            <person name="Tang Q."/>
            <person name="Xiao L."/>
            <person name="Rajput S."/>
            <person name="Deng P."/>
            <person name="Jia W."/>
            <person name="Huang R."/>
            <person name="Zhang M."/>
            <person name="Sun Y."/>
            <person name="Hu J."/>
            <person name="Fu X."/>
            <person name="Schnable P.S."/>
            <person name="Li F."/>
            <person name="Zhang H."/>
            <person name="Feng B."/>
            <person name="Zhu X."/>
            <person name="Liu R."/>
            <person name="Schnable J.C."/>
            <person name="Zhu J.-K."/>
            <person name="Zhang H."/>
        </authorList>
    </citation>
    <scope>NUCLEOTIDE SEQUENCE [LARGE SCALE GENOMIC DNA]</scope>
</reference>
<proteinExistence type="inferred from homology"/>
<dbReference type="STRING" id="4540.A0A3L6PKR1"/>
<sequence length="173" mass="19283">MAQFLQAIGELVRGLSSPSIVPVRWDNALRIPPPIISQPEQQTMTNLDPFDDLVWLEITVPSRLTNRIKAEFNNRFTGQTCTTFEAASVVLWQCRTRAIMSNPETPALFLFAANVRNHVGARQGYYGNCATVQVVMEKSSTVAKGGILDLVKMIKDSKEKIADQLKKYEGSKP</sequence>
<organism evidence="2 3">
    <name type="scientific">Panicum miliaceum</name>
    <name type="common">Proso millet</name>
    <name type="synonym">Broomcorn millet</name>
    <dbReference type="NCBI Taxonomy" id="4540"/>
    <lineage>
        <taxon>Eukaryota</taxon>
        <taxon>Viridiplantae</taxon>
        <taxon>Streptophyta</taxon>
        <taxon>Embryophyta</taxon>
        <taxon>Tracheophyta</taxon>
        <taxon>Spermatophyta</taxon>
        <taxon>Magnoliopsida</taxon>
        <taxon>Liliopsida</taxon>
        <taxon>Poales</taxon>
        <taxon>Poaceae</taxon>
        <taxon>PACMAD clade</taxon>
        <taxon>Panicoideae</taxon>
        <taxon>Panicodae</taxon>
        <taxon>Paniceae</taxon>
        <taxon>Panicinae</taxon>
        <taxon>Panicum</taxon>
        <taxon>Panicum sect. Panicum</taxon>
    </lineage>
</organism>
<dbReference type="PANTHER" id="PTHR31147">
    <property type="entry name" value="ACYL TRANSFERASE 4"/>
    <property type="match status" value="1"/>
</dbReference>
<keyword evidence="3" id="KW-1185">Reference proteome</keyword>
<comment type="similarity">
    <text evidence="1">Belongs to the plant acyltransferase family.</text>
</comment>
<evidence type="ECO:0000256" key="1">
    <source>
        <dbReference type="ARBA" id="ARBA00009861"/>
    </source>
</evidence>
<dbReference type="PANTHER" id="PTHR31147:SF61">
    <property type="entry name" value="ACYL TRANSFERASE 15"/>
    <property type="match status" value="1"/>
</dbReference>
<accession>A0A3L6PKR1</accession>
<dbReference type="Proteomes" id="UP000275267">
    <property type="component" value="Unassembled WGS sequence"/>
</dbReference>
<dbReference type="OrthoDB" id="444127at2759"/>
<dbReference type="EMBL" id="PQIB02000017">
    <property type="protein sequence ID" value="RLM58370.1"/>
    <property type="molecule type" value="Genomic_DNA"/>
</dbReference>
<dbReference type="AlphaFoldDB" id="A0A3L6PKR1"/>
<protein>
    <submittedName>
        <fullName evidence="2">Benzyl alcohol O-benzoyltransferase-like</fullName>
    </submittedName>
</protein>
<evidence type="ECO:0000313" key="2">
    <source>
        <dbReference type="EMBL" id="RLM58370.1"/>
    </source>
</evidence>